<accession>A0A2I0X0T7</accession>
<dbReference type="AlphaFoldDB" id="A0A2I0X0T7"/>
<sequence>MVKFMKPRGSLRESKELPLEGDWKKEMKSWRNLPMLTQKSMIVKSQVINRKNLQNLWDIAPSQAYEGNVSSTDGDRSAHTAVYLRDYEYTAVYWPECDYKTVFTPPT</sequence>
<dbReference type="Proteomes" id="UP000233837">
    <property type="component" value="Unassembled WGS sequence"/>
</dbReference>
<gene>
    <name evidence="1" type="ORF">MA16_Dca007627</name>
</gene>
<protein>
    <submittedName>
        <fullName evidence="1">Uncharacterized protein</fullName>
    </submittedName>
</protein>
<name>A0A2I0X0T7_9ASPA</name>
<proteinExistence type="predicted"/>
<evidence type="ECO:0000313" key="1">
    <source>
        <dbReference type="EMBL" id="PKU81520.1"/>
    </source>
</evidence>
<dbReference type="EMBL" id="KZ502235">
    <property type="protein sequence ID" value="PKU81520.1"/>
    <property type="molecule type" value="Genomic_DNA"/>
</dbReference>
<reference evidence="1 2" key="1">
    <citation type="journal article" date="2016" name="Sci. Rep.">
        <title>The Dendrobium catenatum Lindl. genome sequence provides insights into polysaccharide synthase, floral development and adaptive evolution.</title>
        <authorList>
            <person name="Zhang G.Q."/>
            <person name="Xu Q."/>
            <person name="Bian C."/>
            <person name="Tsai W.C."/>
            <person name="Yeh C.M."/>
            <person name="Liu K.W."/>
            <person name="Yoshida K."/>
            <person name="Zhang L.S."/>
            <person name="Chang S.B."/>
            <person name="Chen F."/>
            <person name="Shi Y."/>
            <person name="Su Y.Y."/>
            <person name="Zhang Y.Q."/>
            <person name="Chen L.J."/>
            <person name="Yin Y."/>
            <person name="Lin M."/>
            <person name="Huang H."/>
            <person name="Deng H."/>
            <person name="Wang Z.W."/>
            <person name="Zhu S.L."/>
            <person name="Zhao X."/>
            <person name="Deng C."/>
            <person name="Niu S.C."/>
            <person name="Huang J."/>
            <person name="Wang M."/>
            <person name="Liu G.H."/>
            <person name="Yang H.J."/>
            <person name="Xiao X.J."/>
            <person name="Hsiao Y.Y."/>
            <person name="Wu W.L."/>
            <person name="Chen Y.Y."/>
            <person name="Mitsuda N."/>
            <person name="Ohme-Takagi M."/>
            <person name="Luo Y.B."/>
            <person name="Van de Peer Y."/>
            <person name="Liu Z.J."/>
        </authorList>
    </citation>
    <scope>NUCLEOTIDE SEQUENCE [LARGE SCALE GENOMIC DNA]</scope>
    <source>
        <tissue evidence="1">The whole plant</tissue>
    </source>
</reference>
<evidence type="ECO:0000313" key="2">
    <source>
        <dbReference type="Proteomes" id="UP000233837"/>
    </source>
</evidence>
<reference evidence="1 2" key="2">
    <citation type="journal article" date="2017" name="Nature">
        <title>The Apostasia genome and the evolution of orchids.</title>
        <authorList>
            <person name="Zhang G.Q."/>
            <person name="Liu K.W."/>
            <person name="Li Z."/>
            <person name="Lohaus R."/>
            <person name="Hsiao Y.Y."/>
            <person name="Niu S.C."/>
            <person name="Wang J.Y."/>
            <person name="Lin Y.C."/>
            <person name="Xu Q."/>
            <person name="Chen L.J."/>
            <person name="Yoshida K."/>
            <person name="Fujiwara S."/>
            <person name="Wang Z.W."/>
            <person name="Zhang Y.Q."/>
            <person name="Mitsuda N."/>
            <person name="Wang M."/>
            <person name="Liu G.H."/>
            <person name="Pecoraro L."/>
            <person name="Huang H.X."/>
            <person name="Xiao X.J."/>
            <person name="Lin M."/>
            <person name="Wu X.Y."/>
            <person name="Wu W.L."/>
            <person name="Chen Y.Y."/>
            <person name="Chang S.B."/>
            <person name="Sakamoto S."/>
            <person name="Ohme-Takagi M."/>
            <person name="Yagi M."/>
            <person name="Zeng S.J."/>
            <person name="Shen C.Y."/>
            <person name="Yeh C.M."/>
            <person name="Luo Y.B."/>
            <person name="Tsai W.C."/>
            <person name="Van de Peer Y."/>
            <person name="Liu Z.J."/>
        </authorList>
    </citation>
    <scope>NUCLEOTIDE SEQUENCE [LARGE SCALE GENOMIC DNA]</scope>
    <source>
        <tissue evidence="1">The whole plant</tissue>
    </source>
</reference>
<keyword evidence="2" id="KW-1185">Reference proteome</keyword>
<organism evidence="1 2">
    <name type="scientific">Dendrobium catenatum</name>
    <dbReference type="NCBI Taxonomy" id="906689"/>
    <lineage>
        <taxon>Eukaryota</taxon>
        <taxon>Viridiplantae</taxon>
        <taxon>Streptophyta</taxon>
        <taxon>Embryophyta</taxon>
        <taxon>Tracheophyta</taxon>
        <taxon>Spermatophyta</taxon>
        <taxon>Magnoliopsida</taxon>
        <taxon>Liliopsida</taxon>
        <taxon>Asparagales</taxon>
        <taxon>Orchidaceae</taxon>
        <taxon>Epidendroideae</taxon>
        <taxon>Malaxideae</taxon>
        <taxon>Dendrobiinae</taxon>
        <taxon>Dendrobium</taxon>
    </lineage>
</organism>